<feature type="transmembrane region" description="Helical" evidence="1">
    <location>
        <begin position="124"/>
        <end position="143"/>
    </location>
</feature>
<comment type="caution">
    <text evidence="3">The sequence shown here is derived from an EMBL/GenBank/DDBJ whole genome shotgun (WGS) entry which is preliminary data.</text>
</comment>
<evidence type="ECO:0000313" key="3">
    <source>
        <dbReference type="EMBL" id="PIR41536.1"/>
    </source>
</evidence>
<sequence length="198" mass="22512">MENLKTSPKDFFLHLLLIVTLYLSVGFLISLVFNLLDIWLPEADTFGRVRGVRTALSFVIVAFPAFHIFNRILATEYKKAPTKRDLSVRRWLIYLTLFIGAVFMIGSLIALLNSYFNGELTPRFLLKVLTVLAVMGGVFWHYLADLRSGQASKSFFYVSSLVVIIFVVLGVVWAGPQKAEDNYPEFPQFPERVIPLSE</sequence>
<keyword evidence="1" id="KW-1133">Transmembrane helix</keyword>
<dbReference type="AlphaFoldDB" id="A0A2H0R5C9"/>
<feature type="transmembrane region" description="Helical" evidence="1">
    <location>
        <begin position="12"/>
        <end position="32"/>
    </location>
</feature>
<feature type="domain" description="DUF5671" evidence="2">
    <location>
        <begin position="10"/>
        <end position="140"/>
    </location>
</feature>
<protein>
    <recommendedName>
        <fullName evidence="2">DUF5671 domain-containing protein</fullName>
    </recommendedName>
</protein>
<proteinExistence type="predicted"/>
<reference evidence="3 4" key="1">
    <citation type="submission" date="2017-09" db="EMBL/GenBank/DDBJ databases">
        <title>Depth-based differentiation of microbial function through sediment-hosted aquifers and enrichment of novel symbionts in the deep terrestrial subsurface.</title>
        <authorList>
            <person name="Probst A.J."/>
            <person name="Ladd B."/>
            <person name="Jarett J.K."/>
            <person name="Geller-Mcgrath D.E."/>
            <person name="Sieber C.M."/>
            <person name="Emerson J.B."/>
            <person name="Anantharaman K."/>
            <person name="Thomas B.C."/>
            <person name="Malmstrom R."/>
            <person name="Stieglmeier M."/>
            <person name="Klingl A."/>
            <person name="Woyke T."/>
            <person name="Ryan C.M."/>
            <person name="Banfield J.F."/>
        </authorList>
    </citation>
    <scope>NUCLEOTIDE SEQUENCE [LARGE SCALE GENOMIC DNA]</scope>
    <source>
        <strain evidence="3">CG10_big_fil_rev_8_21_14_0_10_46_23</strain>
    </source>
</reference>
<gene>
    <name evidence="3" type="ORF">COV31_00300</name>
</gene>
<dbReference type="EMBL" id="PCXO01000004">
    <property type="protein sequence ID" value="PIR41536.1"/>
    <property type="molecule type" value="Genomic_DNA"/>
</dbReference>
<accession>A0A2H0R5C9</accession>
<feature type="transmembrane region" description="Helical" evidence="1">
    <location>
        <begin position="91"/>
        <end position="112"/>
    </location>
</feature>
<evidence type="ECO:0000313" key="4">
    <source>
        <dbReference type="Proteomes" id="UP000230232"/>
    </source>
</evidence>
<organism evidence="3 4">
    <name type="scientific">Candidatus Yanofskybacteria bacterium CG10_big_fil_rev_8_21_14_0_10_46_23</name>
    <dbReference type="NCBI Taxonomy" id="1975098"/>
    <lineage>
        <taxon>Bacteria</taxon>
        <taxon>Candidatus Yanofskyibacteriota</taxon>
    </lineage>
</organism>
<keyword evidence="1" id="KW-0472">Membrane</keyword>
<keyword evidence="1" id="KW-0812">Transmembrane</keyword>
<feature type="transmembrane region" description="Helical" evidence="1">
    <location>
        <begin position="155"/>
        <end position="175"/>
    </location>
</feature>
<dbReference type="Pfam" id="PF18920">
    <property type="entry name" value="DUF5671"/>
    <property type="match status" value="1"/>
</dbReference>
<evidence type="ECO:0000259" key="2">
    <source>
        <dbReference type="Pfam" id="PF18920"/>
    </source>
</evidence>
<dbReference type="InterPro" id="IPR043728">
    <property type="entry name" value="DUF5671"/>
</dbReference>
<evidence type="ECO:0000256" key="1">
    <source>
        <dbReference type="SAM" id="Phobius"/>
    </source>
</evidence>
<name>A0A2H0R5C9_9BACT</name>
<feature type="transmembrane region" description="Helical" evidence="1">
    <location>
        <begin position="52"/>
        <end position="70"/>
    </location>
</feature>
<dbReference type="Proteomes" id="UP000230232">
    <property type="component" value="Unassembled WGS sequence"/>
</dbReference>